<reference evidence="2 3" key="1">
    <citation type="submission" date="2018-04" db="EMBL/GenBank/DDBJ databases">
        <title>Genomic Encyclopedia of Type Strains, Phase IV (KMG-IV): sequencing the most valuable type-strain genomes for metagenomic binning, comparative biology and taxonomic classification.</title>
        <authorList>
            <person name="Goeker M."/>
        </authorList>
    </citation>
    <scope>NUCLEOTIDE SEQUENCE [LARGE SCALE GENOMIC DNA]</scope>
    <source>
        <strain evidence="2 3">DSM 20705</strain>
    </source>
</reference>
<dbReference type="Proteomes" id="UP000245793">
    <property type="component" value="Unassembled WGS sequence"/>
</dbReference>
<keyword evidence="1" id="KW-0812">Transmembrane</keyword>
<dbReference type="Pfam" id="PF06961">
    <property type="entry name" value="DUF1294"/>
    <property type="match status" value="1"/>
</dbReference>
<organism evidence="2 3">
    <name type="scientific">Ezakiella coagulans</name>
    <dbReference type="NCBI Taxonomy" id="46507"/>
    <lineage>
        <taxon>Bacteria</taxon>
        <taxon>Bacillati</taxon>
        <taxon>Bacillota</taxon>
        <taxon>Tissierellia</taxon>
        <taxon>Ezakiella</taxon>
    </lineage>
</organism>
<feature type="transmembrane region" description="Helical" evidence="1">
    <location>
        <begin position="38"/>
        <end position="58"/>
    </location>
</feature>
<feature type="transmembrane region" description="Helical" evidence="1">
    <location>
        <begin position="6"/>
        <end position="26"/>
    </location>
</feature>
<evidence type="ECO:0000256" key="1">
    <source>
        <dbReference type="SAM" id="Phobius"/>
    </source>
</evidence>
<evidence type="ECO:0000313" key="3">
    <source>
        <dbReference type="Proteomes" id="UP000245793"/>
    </source>
</evidence>
<gene>
    <name evidence="2" type="ORF">C7381_101114</name>
</gene>
<feature type="transmembrane region" description="Helical" evidence="1">
    <location>
        <begin position="64"/>
        <end position="86"/>
    </location>
</feature>
<name>A0A2U1E6L4_9FIRM</name>
<comment type="caution">
    <text evidence="2">The sequence shown here is derived from an EMBL/GenBank/DDBJ whole genome shotgun (WGS) entry which is preliminary data.</text>
</comment>
<dbReference type="RefSeq" id="WP_034547426.1">
    <property type="nucleotide sequence ID" value="NZ_CAUPJO010000006.1"/>
</dbReference>
<keyword evidence="1" id="KW-1133">Transmembrane helix</keyword>
<accession>A0A2U1E6L4</accession>
<proteinExistence type="predicted"/>
<keyword evidence="1" id="KW-0472">Membrane</keyword>
<dbReference type="AlphaFoldDB" id="A0A2U1E6L4"/>
<protein>
    <submittedName>
        <fullName evidence="2">Uncharacterized membrane protein YsdA (DUF1294 family)</fullName>
    </submittedName>
</protein>
<sequence>MDTPLLLILIINIFTFVVYAWDKFAATRGMYRVSEKNLLRLAFFFGAAGAFLSMKIFHHKTQKPVFVLLVPIVFVFQLVIVLIYMYKVGYGY</sequence>
<dbReference type="InterPro" id="IPR010718">
    <property type="entry name" value="DUF1294"/>
</dbReference>
<keyword evidence="3" id="KW-1185">Reference proteome</keyword>
<dbReference type="EMBL" id="QEKV01000001">
    <property type="protein sequence ID" value="PVY95588.1"/>
    <property type="molecule type" value="Genomic_DNA"/>
</dbReference>
<evidence type="ECO:0000313" key="2">
    <source>
        <dbReference type="EMBL" id="PVY95588.1"/>
    </source>
</evidence>